<dbReference type="PANTHER" id="PTHR24411:SF26">
    <property type="entry name" value="TRANSCRIPTION FACTOR NF-E2 45 KDA SUBUNIT"/>
    <property type="match status" value="1"/>
</dbReference>
<dbReference type="InterPro" id="IPR047167">
    <property type="entry name" value="NFE2-like"/>
</dbReference>
<name>A0AAV2PQ79_MEGNR</name>
<reference evidence="2 3" key="1">
    <citation type="submission" date="2024-05" db="EMBL/GenBank/DDBJ databases">
        <authorList>
            <person name="Wallberg A."/>
        </authorList>
    </citation>
    <scope>NUCLEOTIDE SEQUENCE [LARGE SCALE GENOMIC DNA]</scope>
</reference>
<dbReference type="AlphaFoldDB" id="A0AAV2PQ79"/>
<dbReference type="GO" id="GO:0000981">
    <property type="term" value="F:DNA-binding transcription factor activity, RNA polymerase II-specific"/>
    <property type="evidence" value="ECO:0007669"/>
    <property type="project" value="TreeGrafter"/>
</dbReference>
<evidence type="ECO:0000313" key="2">
    <source>
        <dbReference type="EMBL" id="CAL4063369.1"/>
    </source>
</evidence>
<feature type="region of interest" description="Disordered" evidence="1">
    <location>
        <begin position="184"/>
        <end position="212"/>
    </location>
</feature>
<feature type="compositionally biased region" description="Pro residues" evidence="1">
    <location>
        <begin position="135"/>
        <end position="149"/>
    </location>
</feature>
<dbReference type="PANTHER" id="PTHR24411">
    <property type="entry name" value="NUCLEAR FACTOR ERYTHROID 2-RELATED FACTOR"/>
    <property type="match status" value="1"/>
</dbReference>
<feature type="compositionally biased region" description="Basic and acidic residues" evidence="1">
    <location>
        <begin position="190"/>
        <end position="212"/>
    </location>
</feature>
<gene>
    <name evidence="2" type="ORF">MNOR_LOCUS3320</name>
</gene>
<feature type="region of interest" description="Disordered" evidence="1">
    <location>
        <begin position="115"/>
        <end position="154"/>
    </location>
</feature>
<proteinExistence type="predicted"/>
<accession>A0AAV2PQ79</accession>
<organism evidence="2 3">
    <name type="scientific">Meganyctiphanes norvegica</name>
    <name type="common">Northern krill</name>
    <name type="synonym">Thysanopoda norvegica</name>
    <dbReference type="NCBI Taxonomy" id="48144"/>
    <lineage>
        <taxon>Eukaryota</taxon>
        <taxon>Metazoa</taxon>
        <taxon>Ecdysozoa</taxon>
        <taxon>Arthropoda</taxon>
        <taxon>Crustacea</taxon>
        <taxon>Multicrustacea</taxon>
        <taxon>Malacostraca</taxon>
        <taxon>Eumalacostraca</taxon>
        <taxon>Eucarida</taxon>
        <taxon>Euphausiacea</taxon>
        <taxon>Euphausiidae</taxon>
        <taxon>Meganyctiphanes</taxon>
    </lineage>
</organism>
<evidence type="ECO:0000313" key="3">
    <source>
        <dbReference type="Proteomes" id="UP001497623"/>
    </source>
</evidence>
<dbReference type="GO" id="GO:0005634">
    <property type="term" value="C:nucleus"/>
    <property type="evidence" value="ECO:0007669"/>
    <property type="project" value="TreeGrafter"/>
</dbReference>
<protein>
    <submittedName>
        <fullName evidence="2">Uncharacterized protein</fullName>
    </submittedName>
</protein>
<dbReference type="EMBL" id="CAXKWB010001121">
    <property type="protein sequence ID" value="CAL4063369.1"/>
    <property type="molecule type" value="Genomic_DNA"/>
</dbReference>
<dbReference type="GO" id="GO:0000978">
    <property type="term" value="F:RNA polymerase II cis-regulatory region sequence-specific DNA binding"/>
    <property type="evidence" value="ECO:0007669"/>
    <property type="project" value="InterPro"/>
</dbReference>
<keyword evidence="3" id="KW-1185">Reference proteome</keyword>
<sequence length="399" mass="44051">MLIHARKKLAQEQRVLQVVLLLSLLRGDPGSLLLQDYIGNNEDLLPQDLIIGSSMAHALPPRLSGLAGLGEVHHKSMDRLLQEYQQDVLADLNALGRYGNRPPPADIHAYLLNAHTSIPDPPSPDTPEHHHQGPDHPPNGPLILPPTPPSDDLTPEDLALIEALWKQDVDLGVPRELYEEELQVLQDGPGSKEKDKDHGKKPKGETSLEEKHNDEAWSNFNFTIDSETGEHLLSENSVQPVTPESNSPEFIPISLQDQAFSFNDTVDQLNIEFNLDEALKLVGLNCSETGETTGAENKCDWEKNSPSLSLDEDKILGCDIKDSSYSGSSIEDSEVASINSLNDTLDDMIQASHLHHTHPRALQGHLFCKCEKHATERTNIICRPLNTAMGDGELCGYIF</sequence>
<evidence type="ECO:0000256" key="1">
    <source>
        <dbReference type="SAM" id="MobiDB-lite"/>
    </source>
</evidence>
<comment type="caution">
    <text evidence="2">The sequence shown here is derived from an EMBL/GenBank/DDBJ whole genome shotgun (WGS) entry which is preliminary data.</text>
</comment>
<dbReference type="Proteomes" id="UP001497623">
    <property type="component" value="Unassembled WGS sequence"/>
</dbReference>